<evidence type="ECO:0000313" key="2">
    <source>
        <dbReference type="Proteomes" id="UP001228376"/>
    </source>
</evidence>
<sequence>MKGAARFLEGAVEVRNRGKRMNYGDWGAVPWKGSDEINVELAKKVLSRQENSKPMREYP</sequence>
<organism evidence="1 2">
    <name type="scientific">Tigheibacillus jepli</name>
    <dbReference type="NCBI Taxonomy" id="3035914"/>
    <lineage>
        <taxon>Bacteria</taxon>
        <taxon>Bacillati</taxon>
        <taxon>Bacillota</taxon>
        <taxon>Bacilli</taxon>
        <taxon>Bacillales</taxon>
        <taxon>Bacillaceae</taxon>
        <taxon>Tigheibacillus</taxon>
    </lineage>
</organism>
<reference evidence="1 2" key="1">
    <citation type="submission" date="2023-10" db="EMBL/GenBank/DDBJ databases">
        <title>179-bfca-hs.</title>
        <authorList>
            <person name="Miliotis G."/>
            <person name="Sengupta P."/>
            <person name="Hameed A."/>
            <person name="Chuvochina M."/>
            <person name="Mcdonagh F."/>
            <person name="Simpson A.C."/>
            <person name="Singh N.K."/>
            <person name="Rekha P.D."/>
            <person name="Raman K."/>
            <person name="Hugenholtz P."/>
            <person name="Venkateswaran K."/>
        </authorList>
    </citation>
    <scope>NUCLEOTIDE SEQUENCE [LARGE SCALE GENOMIC DNA]</scope>
    <source>
        <strain evidence="1 2">179-BFC-A-HS</strain>
    </source>
</reference>
<name>A0ABU5CDL9_9BACI</name>
<keyword evidence="2" id="KW-1185">Reference proteome</keyword>
<dbReference type="Proteomes" id="UP001228376">
    <property type="component" value="Unassembled WGS sequence"/>
</dbReference>
<gene>
    <name evidence="1" type="ORF">P5G51_002485</name>
</gene>
<comment type="caution">
    <text evidence="1">The sequence shown here is derived from an EMBL/GenBank/DDBJ whole genome shotgun (WGS) entry which is preliminary data.</text>
</comment>
<evidence type="ECO:0000313" key="1">
    <source>
        <dbReference type="EMBL" id="MDY0404432.1"/>
    </source>
</evidence>
<dbReference type="EMBL" id="JAROCA020000001">
    <property type="protein sequence ID" value="MDY0404432.1"/>
    <property type="molecule type" value="Genomic_DNA"/>
</dbReference>
<protein>
    <submittedName>
        <fullName evidence="1">Uncharacterized protein</fullName>
    </submittedName>
</protein>
<proteinExistence type="predicted"/>
<dbReference type="RefSeq" id="WP_306067952.1">
    <property type="nucleotide sequence ID" value="NZ_JAROCA020000001.1"/>
</dbReference>
<accession>A0ABU5CDL9</accession>